<reference evidence="2" key="1">
    <citation type="submission" date="2023-04" db="EMBL/GenBank/DDBJ databases">
        <authorList>
            <consortium name="ELIXIR-Norway"/>
        </authorList>
    </citation>
    <scope>NUCLEOTIDE SEQUENCE [LARGE SCALE GENOMIC DNA]</scope>
</reference>
<name>A0ABN8YUT4_RANTA</name>
<evidence type="ECO:0000256" key="1">
    <source>
        <dbReference type="SAM" id="MobiDB-lite"/>
    </source>
</evidence>
<keyword evidence="3" id="KW-1185">Reference proteome</keyword>
<dbReference type="Proteomes" id="UP001176941">
    <property type="component" value="Chromosome 23"/>
</dbReference>
<gene>
    <name evidence="2" type="ORF">MRATA1EN1_LOCUS13847</name>
</gene>
<accession>A0ABN8YUT4</accession>
<organism evidence="2 3">
    <name type="scientific">Rangifer tarandus platyrhynchus</name>
    <name type="common">Svalbard reindeer</name>
    <dbReference type="NCBI Taxonomy" id="3082113"/>
    <lineage>
        <taxon>Eukaryota</taxon>
        <taxon>Metazoa</taxon>
        <taxon>Chordata</taxon>
        <taxon>Craniata</taxon>
        <taxon>Vertebrata</taxon>
        <taxon>Euteleostomi</taxon>
        <taxon>Mammalia</taxon>
        <taxon>Eutheria</taxon>
        <taxon>Laurasiatheria</taxon>
        <taxon>Artiodactyla</taxon>
        <taxon>Ruminantia</taxon>
        <taxon>Pecora</taxon>
        <taxon>Cervidae</taxon>
        <taxon>Odocoileinae</taxon>
        <taxon>Rangifer</taxon>
    </lineage>
</organism>
<feature type="non-terminal residue" evidence="2">
    <location>
        <position position="1"/>
    </location>
</feature>
<evidence type="ECO:0000313" key="3">
    <source>
        <dbReference type="Proteomes" id="UP001176941"/>
    </source>
</evidence>
<proteinExistence type="predicted"/>
<dbReference type="EMBL" id="OX459959">
    <property type="protein sequence ID" value="CAI9164885.1"/>
    <property type="molecule type" value="Genomic_DNA"/>
</dbReference>
<sequence>TAHTSPLWPTKQTGEPPRRPRKEMLPAPRHLQSHLSAQPYLPCVRASRKRAAQKPPVPPNPSLLFELCRLVLAPDQPVGIRAALRLGTEKRPSRCLCQKPPHCLQGHSQGDAVAGSPGCDDVGLAGLPNEETGSAPGKPKTPQTNNHNRRNCKGY</sequence>
<feature type="region of interest" description="Disordered" evidence="1">
    <location>
        <begin position="1"/>
        <end position="60"/>
    </location>
</feature>
<feature type="region of interest" description="Disordered" evidence="1">
    <location>
        <begin position="106"/>
        <end position="155"/>
    </location>
</feature>
<protein>
    <submittedName>
        <fullName evidence="2">Uncharacterized protein</fullName>
    </submittedName>
</protein>
<evidence type="ECO:0000313" key="2">
    <source>
        <dbReference type="EMBL" id="CAI9164885.1"/>
    </source>
</evidence>